<feature type="transmembrane region" description="Helical" evidence="1">
    <location>
        <begin position="42"/>
        <end position="62"/>
    </location>
</feature>
<feature type="transmembrane region" description="Helical" evidence="1">
    <location>
        <begin position="240"/>
        <end position="259"/>
    </location>
</feature>
<dbReference type="KEGG" id="lxy:O159_00570"/>
<keyword evidence="1" id="KW-0472">Membrane</keyword>
<evidence type="ECO:0000256" key="1">
    <source>
        <dbReference type="SAM" id="Phobius"/>
    </source>
</evidence>
<keyword evidence="3" id="KW-1185">Reference proteome</keyword>
<proteinExistence type="predicted"/>
<dbReference type="EMBL" id="CP006734">
    <property type="protein sequence ID" value="AGW40331.1"/>
    <property type="molecule type" value="Genomic_DNA"/>
</dbReference>
<accession>U3P3J7</accession>
<protein>
    <recommendedName>
        <fullName evidence="4">Signal transduction histidine kinase</fullName>
    </recommendedName>
</protein>
<feature type="transmembrane region" description="Helical" evidence="1">
    <location>
        <begin position="12"/>
        <end position="36"/>
    </location>
</feature>
<keyword evidence="1" id="KW-1133">Transmembrane helix</keyword>
<name>U3P3J7_LEIXC</name>
<dbReference type="AlphaFoldDB" id="U3P3J7"/>
<dbReference type="PATRIC" id="fig|1389489.3.peg.51"/>
<dbReference type="Gene3D" id="3.30.565.10">
    <property type="entry name" value="Histidine kinase-like ATPase, C-terminal domain"/>
    <property type="match status" value="1"/>
</dbReference>
<feature type="transmembrane region" description="Helical" evidence="1">
    <location>
        <begin position="303"/>
        <end position="328"/>
    </location>
</feature>
<dbReference type="InterPro" id="IPR036890">
    <property type="entry name" value="HATPase_C_sf"/>
</dbReference>
<reference evidence="2 3" key="1">
    <citation type="journal article" date="2013" name="Genome Announc.">
        <title>Complete Genome Sequence of Leifsonia xyli subsp. cynodontis Strain DSM46306, a Gram-Positive Bacterial Pathogen of Grasses.</title>
        <authorList>
            <person name="Monteiro-Vitorello C.B."/>
            <person name="Zerillo M.M."/>
            <person name="Van Sluys M.A."/>
            <person name="Camargo L.E."/>
            <person name="Kitajima J.P."/>
        </authorList>
    </citation>
    <scope>NUCLEOTIDE SEQUENCE [LARGE SCALE GENOMIC DNA]</scope>
    <source>
        <strain evidence="2 3">DSM 46306</strain>
    </source>
</reference>
<dbReference type="HOGENOM" id="CLU_033711_0_0_11"/>
<dbReference type="Proteomes" id="UP000016743">
    <property type="component" value="Chromosome"/>
</dbReference>
<evidence type="ECO:0000313" key="3">
    <source>
        <dbReference type="Proteomes" id="UP000016743"/>
    </source>
</evidence>
<feature type="transmembrane region" description="Helical" evidence="1">
    <location>
        <begin position="271"/>
        <end position="291"/>
    </location>
</feature>
<sequence>MRARRLVARATGPAAITWWTWLVTVPFALTVMSGFQYVTGDAWAVTAVASLVHAVVGALLLAGHAVLRVTRGRVRVLAVFLIFAAIGVLRPLLFLVSGTVLDIDVQPGNLQGRILISSVMTVTLFTLIAVVVDLVRDHLGVYRRLRAAQRASAMDAERASERFRELRHSAVDAVLDRLQEAADAAEQGGISPPDAARLLRGLAEQVVRPASHRLYDSAEPPPAVGEGEVRVRRRDWGASVLGHLHAAPPFLLALVYTALVTPFGLQLFGPVSALLLATGLVAVWAGNVLLARLVEATAPALRIVVLLFGYLAIGTLLVATTMLVVRGVGAHPRLVWFEAGTYGIFGLGVSLVASLSSRIRQDQGELEAAVQAKVATAAELRAAYDHERSTLARLLHSGVQAELIAAALALGTSDGEDASGELRAVVERIRAELLVPRPEPDPAERISALVESWGSAISLRVDIGAEVWDRLRESVRAETVVDAISEGLANAVRHGDGTPVTLEVRPQGRAGVAVVVTSGGALTAAGPGIGLRQLEEHGEVALLEEAGRVELAVTIP</sequence>
<dbReference type="eggNOG" id="COG4585">
    <property type="taxonomic scope" value="Bacteria"/>
</dbReference>
<gene>
    <name evidence="2" type="ORF">O159_00570</name>
</gene>
<organism evidence="2 3">
    <name type="scientific">Leifsonia xyli subsp. cynodontis DSM 46306</name>
    <dbReference type="NCBI Taxonomy" id="1389489"/>
    <lineage>
        <taxon>Bacteria</taxon>
        <taxon>Bacillati</taxon>
        <taxon>Actinomycetota</taxon>
        <taxon>Actinomycetes</taxon>
        <taxon>Micrococcales</taxon>
        <taxon>Microbacteriaceae</taxon>
        <taxon>Leifsonia</taxon>
    </lineage>
</organism>
<feature type="transmembrane region" description="Helical" evidence="1">
    <location>
        <begin position="114"/>
        <end position="135"/>
    </location>
</feature>
<keyword evidence="1" id="KW-0812">Transmembrane</keyword>
<evidence type="ECO:0008006" key="4">
    <source>
        <dbReference type="Google" id="ProtNLM"/>
    </source>
</evidence>
<evidence type="ECO:0000313" key="2">
    <source>
        <dbReference type="EMBL" id="AGW40331.1"/>
    </source>
</evidence>
<feature type="transmembrane region" description="Helical" evidence="1">
    <location>
        <begin position="74"/>
        <end position="94"/>
    </location>
</feature>
<dbReference type="STRING" id="1389489.O159_00570"/>
<feature type="transmembrane region" description="Helical" evidence="1">
    <location>
        <begin position="334"/>
        <end position="355"/>
    </location>
</feature>